<proteinExistence type="predicted"/>
<name>A0ABP3JM86_9BACI</name>
<evidence type="ECO:0000313" key="2">
    <source>
        <dbReference type="Proteomes" id="UP001500740"/>
    </source>
</evidence>
<sequence>MNNVRIRSVEVYHPEQQVTVEELSSHFKKKGKDVTHFLTDILGRNDKYVINRNEENSLTMGIEVSKKIIQKEKITGKDIDMVIFASQTPEQLFPSNALYIHQTIGGHHKSLSMDMNANCAGMLVAIEHASVFRNPKLTQIAT</sequence>
<dbReference type="RefSeq" id="WP_343781989.1">
    <property type="nucleotide sequence ID" value="NZ_BAAACZ010000008.1"/>
</dbReference>
<dbReference type="EMBL" id="BAAACZ010000008">
    <property type="protein sequence ID" value="GAA0455715.1"/>
    <property type="molecule type" value="Genomic_DNA"/>
</dbReference>
<dbReference type="InterPro" id="IPR016039">
    <property type="entry name" value="Thiolase-like"/>
</dbReference>
<gene>
    <name evidence="1" type="ORF">GCM10008935_08240</name>
</gene>
<comment type="caution">
    <text evidence="1">The sequence shown here is derived from an EMBL/GenBank/DDBJ whole genome shotgun (WGS) entry which is preliminary data.</text>
</comment>
<dbReference type="Proteomes" id="UP001500740">
    <property type="component" value="Unassembled WGS sequence"/>
</dbReference>
<accession>A0ABP3JM86</accession>
<dbReference type="Gene3D" id="3.40.47.10">
    <property type="match status" value="1"/>
</dbReference>
<reference evidence="2" key="1">
    <citation type="journal article" date="2019" name="Int. J. Syst. Evol. Microbiol.">
        <title>The Global Catalogue of Microorganisms (GCM) 10K type strain sequencing project: providing services to taxonomists for standard genome sequencing and annotation.</title>
        <authorList>
            <consortium name="The Broad Institute Genomics Platform"/>
            <consortium name="The Broad Institute Genome Sequencing Center for Infectious Disease"/>
            <person name="Wu L."/>
            <person name="Ma J."/>
        </authorList>
    </citation>
    <scope>NUCLEOTIDE SEQUENCE [LARGE SCALE GENOMIC DNA]</scope>
    <source>
        <strain evidence="2">JCM 14193</strain>
    </source>
</reference>
<protein>
    <recommendedName>
        <fullName evidence="3">3-oxoacyl-ACP synthase</fullName>
    </recommendedName>
</protein>
<organism evidence="1 2">
    <name type="scientific">Alkalibacillus silvisoli</name>
    <dbReference type="NCBI Taxonomy" id="392823"/>
    <lineage>
        <taxon>Bacteria</taxon>
        <taxon>Bacillati</taxon>
        <taxon>Bacillota</taxon>
        <taxon>Bacilli</taxon>
        <taxon>Bacillales</taxon>
        <taxon>Bacillaceae</taxon>
        <taxon>Alkalibacillus</taxon>
    </lineage>
</organism>
<dbReference type="PANTHER" id="PTHR34069:SF2">
    <property type="entry name" value="BETA-KETOACYL-[ACYL-CARRIER-PROTEIN] SYNTHASE III"/>
    <property type="match status" value="1"/>
</dbReference>
<dbReference type="PANTHER" id="PTHR34069">
    <property type="entry name" value="3-OXOACYL-[ACYL-CARRIER-PROTEIN] SYNTHASE 3"/>
    <property type="match status" value="1"/>
</dbReference>
<evidence type="ECO:0008006" key="3">
    <source>
        <dbReference type="Google" id="ProtNLM"/>
    </source>
</evidence>
<dbReference type="SUPFAM" id="SSF53901">
    <property type="entry name" value="Thiolase-like"/>
    <property type="match status" value="1"/>
</dbReference>
<keyword evidence="2" id="KW-1185">Reference proteome</keyword>
<evidence type="ECO:0000313" key="1">
    <source>
        <dbReference type="EMBL" id="GAA0455715.1"/>
    </source>
</evidence>